<evidence type="ECO:0000256" key="3">
    <source>
        <dbReference type="ARBA" id="ARBA00022842"/>
    </source>
</evidence>
<dbReference type="PANTHER" id="PTHR46470:SF4">
    <property type="entry name" value="5-AMINO-6-(5-PHOSPHO-D-RIBITYLAMINO)URACIL PHOSPHATASE YIGB"/>
    <property type="match status" value="1"/>
</dbReference>
<gene>
    <name evidence="4" type="ORF">C5F44_03740</name>
</gene>
<name>A0A2T4JE97_FUSBL</name>
<keyword evidence="5" id="KW-1185">Reference proteome</keyword>
<evidence type="ECO:0000313" key="5">
    <source>
        <dbReference type="Proteomes" id="UP000241362"/>
    </source>
</evidence>
<dbReference type="Pfam" id="PF00702">
    <property type="entry name" value="Hydrolase"/>
    <property type="match status" value="1"/>
</dbReference>
<organism evidence="4 5">
    <name type="scientific">Fuscovulum blasticum DSM 2131</name>
    <dbReference type="NCBI Taxonomy" id="1188250"/>
    <lineage>
        <taxon>Bacteria</taxon>
        <taxon>Pseudomonadati</taxon>
        <taxon>Pseudomonadota</taxon>
        <taxon>Alphaproteobacteria</taxon>
        <taxon>Rhodobacterales</taxon>
        <taxon>Paracoccaceae</taxon>
        <taxon>Pseudogemmobacter</taxon>
    </lineage>
</organism>
<dbReference type="Gene3D" id="3.40.50.1000">
    <property type="entry name" value="HAD superfamily/HAD-like"/>
    <property type="match status" value="1"/>
</dbReference>
<proteinExistence type="predicted"/>
<sequence length="265" mass="28993">MTGGASYGVLRRPVAVVFDLDDTLLTAYRTPERTWAAIIAEHADALGEHDSRWVTANVLNRVLEFLSRDEGRKMWRLEGDATRRQVVRSAFHRLNLARPPGSEPLHGVDADRIADRFETFLEETIRLKPGARDMLDQLTGQGLRLALLTNGSGPRQRDKIARFDLEKYFQIIRIEEEVGVGKPEAAAYSGLLADLGLPPARAWMVGDDPVWDVTAAAEAGMTAIFYSEDPLAPTPAKAAAHISTLEDLPPLVAGADQSVGQGSAR</sequence>
<dbReference type="Gene3D" id="1.20.120.1600">
    <property type="match status" value="1"/>
</dbReference>
<dbReference type="InterPro" id="IPR051400">
    <property type="entry name" value="HAD-like_hydrolase"/>
</dbReference>
<dbReference type="PRINTS" id="PR00413">
    <property type="entry name" value="HADHALOGNASE"/>
</dbReference>
<dbReference type="SFLD" id="SFLDS00003">
    <property type="entry name" value="Haloacid_Dehalogenase"/>
    <property type="match status" value="1"/>
</dbReference>
<dbReference type="GO" id="GO:0016787">
    <property type="term" value="F:hydrolase activity"/>
    <property type="evidence" value="ECO:0007669"/>
    <property type="project" value="UniProtKB-KW"/>
</dbReference>
<dbReference type="AlphaFoldDB" id="A0A2T4JE97"/>
<dbReference type="PANTHER" id="PTHR46470">
    <property type="entry name" value="N-ACYLNEURAMINATE-9-PHOSPHATASE"/>
    <property type="match status" value="1"/>
</dbReference>
<comment type="cofactor">
    <cofactor evidence="1">
        <name>Mg(2+)</name>
        <dbReference type="ChEBI" id="CHEBI:18420"/>
    </cofactor>
</comment>
<dbReference type="InterPro" id="IPR036412">
    <property type="entry name" value="HAD-like_sf"/>
</dbReference>
<dbReference type="SFLD" id="SFLDG01129">
    <property type="entry name" value="C1.5:_HAD__Beta-PGM__Phosphata"/>
    <property type="match status" value="1"/>
</dbReference>
<accession>A0A2T4JE97</accession>
<dbReference type="InterPro" id="IPR023214">
    <property type="entry name" value="HAD_sf"/>
</dbReference>
<evidence type="ECO:0000313" key="4">
    <source>
        <dbReference type="EMBL" id="PTE16138.1"/>
    </source>
</evidence>
<dbReference type="InterPro" id="IPR006439">
    <property type="entry name" value="HAD-SF_hydro_IA"/>
</dbReference>
<comment type="caution">
    <text evidence="4">The sequence shown here is derived from an EMBL/GenBank/DDBJ whole genome shotgun (WGS) entry which is preliminary data.</text>
</comment>
<dbReference type="EMBL" id="PZKE01000002">
    <property type="protein sequence ID" value="PTE16138.1"/>
    <property type="molecule type" value="Genomic_DNA"/>
</dbReference>
<dbReference type="NCBIfam" id="TIGR01509">
    <property type="entry name" value="HAD-SF-IA-v3"/>
    <property type="match status" value="1"/>
</dbReference>
<evidence type="ECO:0000256" key="1">
    <source>
        <dbReference type="ARBA" id="ARBA00001946"/>
    </source>
</evidence>
<dbReference type="NCBIfam" id="TIGR01549">
    <property type="entry name" value="HAD-SF-IA-v1"/>
    <property type="match status" value="1"/>
</dbReference>
<dbReference type="GO" id="GO:0009231">
    <property type="term" value="P:riboflavin biosynthetic process"/>
    <property type="evidence" value="ECO:0007669"/>
    <property type="project" value="TreeGrafter"/>
</dbReference>
<dbReference type="RefSeq" id="WP_107672146.1">
    <property type="nucleotide sequence ID" value="NZ_PZKE01000002.1"/>
</dbReference>
<reference evidence="4 5" key="1">
    <citation type="submission" date="2018-03" db="EMBL/GenBank/DDBJ databases">
        <title>Rhodobacter blasticus.</title>
        <authorList>
            <person name="Meyer T.E."/>
            <person name="Miller S."/>
            <person name="Lodha T."/>
            <person name="Gandham S."/>
            <person name="Chintalapati S."/>
            <person name="Chintalapati V.R."/>
        </authorList>
    </citation>
    <scope>NUCLEOTIDE SEQUENCE [LARGE SCALE GENOMIC DNA]</scope>
    <source>
        <strain evidence="4 5">DSM 2131</strain>
    </source>
</reference>
<keyword evidence="2 4" id="KW-0378">Hydrolase</keyword>
<evidence type="ECO:0000256" key="2">
    <source>
        <dbReference type="ARBA" id="ARBA00022801"/>
    </source>
</evidence>
<keyword evidence="3" id="KW-0460">Magnesium</keyword>
<dbReference type="Proteomes" id="UP000241362">
    <property type="component" value="Unassembled WGS sequence"/>
</dbReference>
<protein>
    <submittedName>
        <fullName evidence="4">HAD family hydrolase</fullName>
    </submittedName>
</protein>
<dbReference type="SUPFAM" id="SSF56784">
    <property type="entry name" value="HAD-like"/>
    <property type="match status" value="1"/>
</dbReference>